<dbReference type="SUPFAM" id="SSF50939">
    <property type="entry name" value="Sialidases"/>
    <property type="match status" value="1"/>
</dbReference>
<dbReference type="GeneID" id="40322404"/>
<evidence type="ECO:0000256" key="2">
    <source>
        <dbReference type="SAM" id="SignalP"/>
    </source>
</evidence>
<feature type="signal peptide" evidence="2">
    <location>
        <begin position="1"/>
        <end position="25"/>
    </location>
</feature>
<comment type="caution">
    <text evidence="4">The sequence shown here is derived from an EMBL/GenBank/DDBJ whole genome shotgun (WGS) entry which is preliminary data.</text>
</comment>
<dbReference type="CDD" id="cd15482">
    <property type="entry name" value="Sialidase_non-viral"/>
    <property type="match status" value="1"/>
</dbReference>
<feature type="chain" id="PRO_5018720225" evidence="2">
    <location>
        <begin position="26"/>
        <end position="328"/>
    </location>
</feature>
<reference evidence="4 5" key="1">
    <citation type="journal article" date="2018" name="BMC Genomics">
        <title>Genomic comparison of Trypanosoma conorhini and Trypanosoma rangeli to Trypanosoma cruzi strains of high and low virulence.</title>
        <authorList>
            <person name="Bradwell K.R."/>
            <person name="Koparde V.N."/>
            <person name="Matveyev A.V."/>
            <person name="Serrano M.G."/>
            <person name="Alves J.M."/>
            <person name="Parikh H."/>
            <person name="Huang B."/>
            <person name="Lee V."/>
            <person name="Espinosa-Alvarez O."/>
            <person name="Ortiz P.A."/>
            <person name="Costa-Martins A.G."/>
            <person name="Teixeira M.M."/>
            <person name="Buck G.A."/>
        </authorList>
    </citation>
    <scope>NUCLEOTIDE SEQUENCE [LARGE SCALE GENOMIC DNA]</scope>
    <source>
        <strain evidence="4 5">025E</strain>
    </source>
</reference>
<feature type="region of interest" description="Disordered" evidence="1">
    <location>
        <begin position="297"/>
        <end position="318"/>
    </location>
</feature>
<accession>A0A3R7K605</accession>
<evidence type="ECO:0000313" key="4">
    <source>
        <dbReference type="EMBL" id="RNF00521.1"/>
    </source>
</evidence>
<keyword evidence="5" id="KW-1185">Reference proteome</keyword>
<dbReference type="Gene3D" id="2.120.10.10">
    <property type="match status" value="1"/>
</dbReference>
<evidence type="ECO:0000259" key="3">
    <source>
        <dbReference type="Pfam" id="PF13859"/>
    </source>
</evidence>
<gene>
    <name evidence="4" type="ORF">Tco025E_08793</name>
</gene>
<keyword evidence="2" id="KW-0732">Signal</keyword>
<dbReference type="AlphaFoldDB" id="A0A3R7K605"/>
<dbReference type="Proteomes" id="UP000284403">
    <property type="component" value="Unassembled WGS sequence"/>
</dbReference>
<dbReference type="InterPro" id="IPR036278">
    <property type="entry name" value="Sialidase_sf"/>
</dbReference>
<dbReference type="RefSeq" id="XP_029224263.1">
    <property type="nucleotide sequence ID" value="XM_029375632.1"/>
</dbReference>
<name>A0A3R7K605_9TRYP</name>
<feature type="domain" description="Sialidase" evidence="3">
    <location>
        <begin position="71"/>
        <end position="290"/>
    </location>
</feature>
<proteinExistence type="predicted"/>
<evidence type="ECO:0000256" key="1">
    <source>
        <dbReference type="SAM" id="MobiDB-lite"/>
    </source>
</evidence>
<evidence type="ECO:0000313" key="5">
    <source>
        <dbReference type="Proteomes" id="UP000284403"/>
    </source>
</evidence>
<dbReference type="EMBL" id="MKKU01000879">
    <property type="protein sequence ID" value="RNF00521.1"/>
    <property type="molecule type" value="Genomic_DNA"/>
</dbReference>
<protein>
    <submittedName>
        <fullName evidence="4">Trans-sialidase</fullName>
    </submittedName>
</protein>
<dbReference type="InterPro" id="IPR011040">
    <property type="entry name" value="Sialidase"/>
</dbReference>
<dbReference type="Pfam" id="PF13859">
    <property type="entry name" value="BNR_3"/>
    <property type="match status" value="1"/>
</dbReference>
<sequence>MSLHWPSSAVLLLFLLVCCGGSGSGANAAGTQEASQEVELFKPGESPVLAEGEERESSSLYGSVSSFLSHSLLDVKGVMVALAVGEHGSGDSNKRPGIWAKYSAYGADVKLKEDAAWEGKAWKTQLVTKRPEEEGYVVLPPGPKAVGKDNKIHLLVPTVTATGTSLRGVHWGLALIVGEVHGPGEGREGQGVSWRSPRPLDSELAEQMRQQSWEGLQLPRGARGVAVGAATVLFPLAGFITGGRDRRACTVMYSGDNGGSWKFPAAPVAAEDCDAATLLEWAGKLFMVTSGFLRRGGAGSSNPVTRGGRGRRQPGPSHACWATHTRCL</sequence>
<organism evidence="4 5">
    <name type="scientific">Trypanosoma conorhini</name>
    <dbReference type="NCBI Taxonomy" id="83891"/>
    <lineage>
        <taxon>Eukaryota</taxon>
        <taxon>Discoba</taxon>
        <taxon>Euglenozoa</taxon>
        <taxon>Kinetoplastea</taxon>
        <taxon>Metakinetoplastina</taxon>
        <taxon>Trypanosomatida</taxon>
        <taxon>Trypanosomatidae</taxon>
        <taxon>Trypanosoma</taxon>
    </lineage>
</organism>